<name>Q6IIG5_DROME</name>
<evidence type="ECO:0000313" key="2">
    <source>
        <dbReference type="EMBL" id="DAA03301.1"/>
    </source>
</evidence>
<reference evidence="2" key="1">
    <citation type="journal article" date="2003" name="Genome Biol.">
        <title>An integrated gene annotation and transcriptional profiling approach towards the full gene content of the Drosophila genome.</title>
        <authorList>
            <person name="Hild M."/>
            <person name="Beckmann B."/>
            <person name="Haas S.A."/>
            <person name="Koch B."/>
            <person name="Solovyev V."/>
            <person name="Busold C."/>
            <person name="Fellenberg K."/>
            <person name="Boutros M."/>
            <person name="Vingron M."/>
            <person name="Sauer F."/>
            <person name="Hoheisel J.D."/>
            <person name="Paro R."/>
        </authorList>
    </citation>
    <scope>NUCLEOTIDE SEQUENCE</scope>
</reference>
<feature type="region of interest" description="Disordered" evidence="1">
    <location>
        <begin position="1"/>
        <end position="23"/>
    </location>
</feature>
<sequence length="181" mass="20096">MMNVHECYSSEEDRIGSGSRSGTGPYQLISRSYLRVEEHATITGISKISGKTRRHKKGWFVILAVLPADRNWQLVPKRKESGPNGGRKSWKCVLVRLHPRPPATCTGTTVAIPKYGARRSMAISQDNSTIGSQSTLSRKSYIPPTCITLKLGQAKTVLVLYLNSHVHTEPQILDYLSSYLA</sequence>
<dbReference type="AlphaFoldDB" id="Q6IIG5"/>
<gene>
    <name evidence="2" type="ORF">HDC18325</name>
</gene>
<accession>Q6IIG5</accession>
<organism evidence="2">
    <name type="scientific">Drosophila melanogaster</name>
    <name type="common">Fruit fly</name>
    <dbReference type="NCBI Taxonomy" id="7227"/>
    <lineage>
        <taxon>Eukaryota</taxon>
        <taxon>Metazoa</taxon>
        <taxon>Ecdysozoa</taxon>
        <taxon>Arthropoda</taxon>
        <taxon>Hexapoda</taxon>
        <taxon>Insecta</taxon>
        <taxon>Pterygota</taxon>
        <taxon>Neoptera</taxon>
        <taxon>Endopterygota</taxon>
        <taxon>Diptera</taxon>
        <taxon>Brachycera</taxon>
        <taxon>Muscomorpha</taxon>
        <taxon>Ephydroidea</taxon>
        <taxon>Drosophilidae</taxon>
        <taxon>Drosophila</taxon>
        <taxon>Sophophora</taxon>
    </lineage>
</organism>
<evidence type="ECO:0000256" key="1">
    <source>
        <dbReference type="SAM" id="MobiDB-lite"/>
    </source>
</evidence>
<protein>
    <submittedName>
        <fullName evidence="2">HDC18325</fullName>
    </submittedName>
</protein>
<proteinExistence type="predicted"/>
<dbReference type="EMBL" id="BK003101">
    <property type="protein sequence ID" value="DAA03301.1"/>
    <property type="molecule type" value="Genomic_DNA"/>
</dbReference>